<dbReference type="AlphaFoldDB" id="A0AAE3JHY6"/>
<reference evidence="1" key="1">
    <citation type="submission" date="2021-08" db="EMBL/GenBank/DDBJ databases">
        <title>Comparative analyses of Brucepasteria parasyntrophica and Teretinema zuelzerae.</title>
        <authorList>
            <person name="Song Y."/>
            <person name="Brune A."/>
        </authorList>
    </citation>
    <scope>NUCLEOTIDE SEQUENCE</scope>
    <source>
        <strain evidence="1">DSM 1903</strain>
    </source>
</reference>
<keyword evidence="2" id="KW-1185">Reference proteome</keyword>
<comment type="caution">
    <text evidence="1">The sequence shown here is derived from an EMBL/GenBank/DDBJ whole genome shotgun (WGS) entry which is preliminary data.</text>
</comment>
<dbReference type="RefSeq" id="WP_230752743.1">
    <property type="nucleotide sequence ID" value="NZ_JAINWA010000001.1"/>
</dbReference>
<sequence length="137" mass="15885">MIEIPEEKLLEDITDLLMNELPKVLLEIEEQSDDGRHLPPFRYVGSPEKLPPGSGLPHAFLDFEDASLTEKDRIIKNVIYSMKITIKLAELDLIWCYFACLEKVLYQKKINTYRIQVINKSRTGNFLIKVKYSNKIG</sequence>
<evidence type="ECO:0000313" key="2">
    <source>
        <dbReference type="Proteomes" id="UP001198163"/>
    </source>
</evidence>
<protein>
    <submittedName>
        <fullName evidence="1">Uncharacterized protein</fullName>
    </submittedName>
</protein>
<organism evidence="1 2">
    <name type="scientific">Teretinema zuelzerae</name>
    <dbReference type="NCBI Taxonomy" id="156"/>
    <lineage>
        <taxon>Bacteria</taxon>
        <taxon>Pseudomonadati</taxon>
        <taxon>Spirochaetota</taxon>
        <taxon>Spirochaetia</taxon>
        <taxon>Spirochaetales</taxon>
        <taxon>Treponemataceae</taxon>
        <taxon>Teretinema</taxon>
    </lineage>
</organism>
<proteinExistence type="predicted"/>
<dbReference type="Proteomes" id="UP001198163">
    <property type="component" value="Unassembled WGS sequence"/>
</dbReference>
<accession>A0AAE3JHY6</accession>
<dbReference type="EMBL" id="JAINWA010000001">
    <property type="protein sequence ID" value="MCD1653593.1"/>
    <property type="molecule type" value="Genomic_DNA"/>
</dbReference>
<gene>
    <name evidence="1" type="ORF">K7J14_02625</name>
</gene>
<evidence type="ECO:0000313" key="1">
    <source>
        <dbReference type="EMBL" id="MCD1653593.1"/>
    </source>
</evidence>
<name>A0AAE3JHY6_9SPIR</name>